<feature type="binding site" evidence="8">
    <location>
        <position position="450"/>
    </location>
    <ligand>
        <name>Fe cation</name>
        <dbReference type="ChEBI" id="CHEBI:24875"/>
    </ligand>
</feature>
<keyword evidence="5 8" id="KW-0533">Nickel</keyword>
<dbReference type="InterPro" id="IPR001501">
    <property type="entry name" value="Ni-dep_hyd_lsu"/>
</dbReference>
<dbReference type="OrthoDB" id="9761717at2"/>
<evidence type="ECO:0000256" key="9">
    <source>
        <dbReference type="RuleBase" id="RU003896"/>
    </source>
</evidence>
<dbReference type="PROSITE" id="PS00508">
    <property type="entry name" value="NI_HGENASE_L_2"/>
    <property type="match status" value="1"/>
</dbReference>
<comment type="cofactor">
    <cofactor evidence="8">
        <name>Fe cation</name>
        <dbReference type="ChEBI" id="CHEBI:24875"/>
    </cofactor>
</comment>
<feature type="binding site" evidence="8">
    <location>
        <position position="63"/>
    </location>
    <ligand>
        <name>Ni(2+)</name>
        <dbReference type="ChEBI" id="CHEBI:49786"/>
    </ligand>
</feature>
<evidence type="ECO:0000256" key="1">
    <source>
        <dbReference type="ARBA" id="ARBA00001967"/>
    </source>
</evidence>
<dbReference type="Pfam" id="PF00374">
    <property type="entry name" value="NiFeSe_Hases"/>
    <property type="match status" value="3"/>
</dbReference>
<dbReference type="Gene3D" id="1.10.645.10">
    <property type="entry name" value="Cytochrome-c3 Hydrogenase, chain B"/>
    <property type="match status" value="1"/>
</dbReference>
<dbReference type="GO" id="GO:0008901">
    <property type="term" value="F:ferredoxin hydrogenase activity"/>
    <property type="evidence" value="ECO:0007669"/>
    <property type="project" value="InterPro"/>
</dbReference>
<feature type="binding site" evidence="8">
    <location>
        <position position="453"/>
    </location>
    <ligand>
        <name>Mg(2+)</name>
        <dbReference type="ChEBI" id="CHEBI:18420"/>
    </ligand>
</feature>
<dbReference type="GO" id="GO:0030313">
    <property type="term" value="C:cell envelope"/>
    <property type="evidence" value="ECO:0007669"/>
    <property type="project" value="UniProtKB-SubCell"/>
</dbReference>
<feature type="binding site" evidence="8">
    <location>
        <position position="60"/>
    </location>
    <ligand>
        <name>Ni(2+)</name>
        <dbReference type="ChEBI" id="CHEBI:49786"/>
    </ligand>
</feature>
<dbReference type="PROSITE" id="PS00507">
    <property type="entry name" value="NI_HGENASE_L_1"/>
    <property type="match status" value="1"/>
</dbReference>
<dbReference type="InterPro" id="IPR029014">
    <property type="entry name" value="NiFe-Hase_large"/>
</dbReference>
<gene>
    <name evidence="10" type="ORF">SAMN05660235_02266</name>
</gene>
<dbReference type="STRING" id="1123285.SAMN05660235_02266"/>
<evidence type="ECO:0000256" key="4">
    <source>
        <dbReference type="ARBA" id="ARBA00011771"/>
    </source>
</evidence>
<protein>
    <submittedName>
        <fullName evidence="10">Hydrogenase large subunit</fullName>
    </submittedName>
</protein>
<evidence type="ECO:0000256" key="8">
    <source>
        <dbReference type="PIRSR" id="PIRSR601501-1"/>
    </source>
</evidence>
<dbReference type="GO" id="GO:0016151">
    <property type="term" value="F:nickel cation binding"/>
    <property type="evidence" value="ECO:0007669"/>
    <property type="project" value="InterPro"/>
</dbReference>
<accession>A0A1G7MRK4</accession>
<proteinExistence type="inferred from homology"/>
<name>A0A1G7MRK4_9FIRM</name>
<evidence type="ECO:0000256" key="7">
    <source>
        <dbReference type="ARBA" id="ARBA00023002"/>
    </source>
</evidence>
<dbReference type="EMBL" id="FNBU01000019">
    <property type="protein sequence ID" value="SDF64344.1"/>
    <property type="molecule type" value="Genomic_DNA"/>
</dbReference>
<evidence type="ECO:0000256" key="5">
    <source>
        <dbReference type="ARBA" id="ARBA00022596"/>
    </source>
</evidence>
<keyword evidence="8" id="KW-0408">Iron</keyword>
<dbReference type="NCBIfam" id="NF033181">
    <property type="entry name" value="NiFeSe_hydrog"/>
    <property type="match status" value="1"/>
</dbReference>
<dbReference type="AlphaFoldDB" id="A0A1G7MRK4"/>
<feature type="binding site" evidence="8">
    <location>
        <position position="63"/>
    </location>
    <ligand>
        <name>Fe cation</name>
        <dbReference type="ChEBI" id="CHEBI:24875"/>
    </ligand>
</feature>
<dbReference type="InterPro" id="IPR050867">
    <property type="entry name" value="NiFe/NiFeSe_hydrgnase_LSU"/>
</dbReference>
<evidence type="ECO:0000313" key="11">
    <source>
        <dbReference type="Proteomes" id="UP000243333"/>
    </source>
</evidence>
<reference evidence="11" key="1">
    <citation type="submission" date="2016-10" db="EMBL/GenBank/DDBJ databases">
        <authorList>
            <person name="Varghese N."/>
            <person name="Submissions S."/>
        </authorList>
    </citation>
    <scope>NUCLEOTIDE SEQUENCE [LARGE SCALE GENOMIC DNA]</scope>
    <source>
        <strain evidence="11">DSM 23256</strain>
    </source>
</reference>
<evidence type="ECO:0000313" key="10">
    <source>
        <dbReference type="EMBL" id="SDF64344.1"/>
    </source>
</evidence>
<keyword evidence="11" id="KW-1185">Reference proteome</keyword>
<evidence type="ECO:0000256" key="6">
    <source>
        <dbReference type="ARBA" id="ARBA00022723"/>
    </source>
</evidence>
<keyword evidence="6 8" id="KW-0479">Metal-binding</keyword>
<comment type="similarity">
    <text evidence="3 9">Belongs to the [NiFe]/[NiFeSe] hydrogenase large subunit family.</text>
</comment>
<dbReference type="Proteomes" id="UP000243333">
    <property type="component" value="Unassembled WGS sequence"/>
</dbReference>
<evidence type="ECO:0000256" key="3">
    <source>
        <dbReference type="ARBA" id="ARBA00009292"/>
    </source>
</evidence>
<dbReference type="RefSeq" id="WP_093690944.1">
    <property type="nucleotide sequence ID" value="NZ_FNBU01000019.1"/>
</dbReference>
<comment type="cofactor">
    <cofactor evidence="1 8">
        <name>Ni(2+)</name>
        <dbReference type="ChEBI" id="CHEBI:49786"/>
    </cofactor>
</comment>
<dbReference type="InterPro" id="IPR018194">
    <property type="entry name" value="Ni-dep_hyd_lsu_Ni_BS"/>
</dbReference>
<dbReference type="PANTHER" id="PTHR42958:SF2">
    <property type="entry name" value="UPTAKE HYDROGENASE LARGE SUBUNIT"/>
    <property type="match status" value="1"/>
</dbReference>
<dbReference type="PANTHER" id="PTHR42958">
    <property type="entry name" value="HYDROGENASE-2 LARGE CHAIN"/>
    <property type="match status" value="1"/>
</dbReference>
<dbReference type="SUPFAM" id="SSF56762">
    <property type="entry name" value="HydB/Nqo4-like"/>
    <property type="match status" value="1"/>
</dbReference>
<keyword evidence="7 9" id="KW-0560">Oxidoreductase</keyword>
<feature type="binding site" evidence="8">
    <location>
        <position position="447"/>
    </location>
    <ligand>
        <name>Ni(2+)</name>
        <dbReference type="ChEBI" id="CHEBI:49786"/>
    </ligand>
</feature>
<organism evidence="10 11">
    <name type="scientific">Sporolituus thermophilus DSM 23256</name>
    <dbReference type="NCBI Taxonomy" id="1123285"/>
    <lineage>
        <taxon>Bacteria</taxon>
        <taxon>Bacillati</taxon>
        <taxon>Bacillota</taxon>
        <taxon>Negativicutes</taxon>
        <taxon>Selenomonadales</taxon>
        <taxon>Sporomusaceae</taxon>
        <taxon>Sporolituus</taxon>
    </lineage>
</organism>
<evidence type="ECO:0000256" key="2">
    <source>
        <dbReference type="ARBA" id="ARBA00004196"/>
    </source>
</evidence>
<comment type="subcellular location">
    <subcellularLocation>
        <location evidence="2">Cell envelope</location>
    </subcellularLocation>
</comment>
<feature type="binding site" evidence="8">
    <location>
        <position position="41"/>
    </location>
    <ligand>
        <name>Mg(2+)</name>
        <dbReference type="ChEBI" id="CHEBI:18420"/>
    </ligand>
</feature>
<sequence length="467" mass="51210">MRRISIDPVTRLEGHLKIEVTVDGRQVTDAHAVGTLYRGFEPILAGRDPRDAVFLTQRICGVCPVSHATAAALALDDVSGAAVPRNGRLLRNLILGGNYLQSHIIHFYQLSLPDYVQGPDIAPFTPRYNGDFRLNKETSDRLMGHYFKALDIRRKCHEMVAQFSGKMPHQASIIAGGVTQNATKERIAAYRKLLVEVAAFINNEYQEDVGVIAAAYNEYFKLGRGPANFLVYGAFPLDDAGREFLFTPGAYINGKLVALDKEKITEDVSHAWYTSAGDGNPSDAVTQAQYDKAGAYSWVKAPRYDGTVCEVGPLARMWTSGRYTNGVSVMDRIVARMLEAKLVARTLPAWLDELEIGAPCEAAVEIPYMGVGVGLTEAPRGALGHWVVINNHRIERYQAVVPTTWNASPRDKAGQPGPLETALIGLPVLDADNPLDVVRTVHSFDPCLACAVHVIKPSGRKDQFEVK</sequence>
<dbReference type="FunFam" id="1.10.645.10:FF:000002">
    <property type="entry name" value="Hydrogenase 2 large subunit"/>
    <property type="match status" value="1"/>
</dbReference>
<keyword evidence="8" id="KW-0460">Magnesium</keyword>
<comment type="subunit">
    <text evidence="4">Heterodimer of a large and a small subunit.</text>
</comment>